<dbReference type="RefSeq" id="XP_060332789.1">
    <property type="nucleotide sequence ID" value="XM_060477216.1"/>
</dbReference>
<sequence length="479" mass="52387">MSFETLRNLWPSLTPMFSPGAALTIPAMRRARLLKEAAPAAVGILKAARVRPNVEYRGFALNLAYTLSLVAIEISKEMYDERWDELSLTPHEAPYAIHFSPHLVPLQRAKARLRQPKSKKGVVSVKKPQKFAKGQTAGPTSMPEDTDDDDDASNSLDEESVVVAKPFRPPASQGSPSKRTKPGPNRHSVAAVPPSVDLPVGVVEEQVIRTRGEKRKREAAIAATESHVETSNVRDESPELPRKMTKQHMAQLSRQAAAQVPSRNIAFDPVTMQPVDADEVRWLATATMDPKVPCSLCAVGSQSKPCEFMGWGVPCGNCQRGKKVVCSFKASPQERYRARISIHPFVERTPDNLRRLLGMAEYLIKAFDSACETAGRLSELLCDTCKDIDAVIRDTVEYEGRVVAEESLVTDVSAVNGLLNGFSAQEVEVSMTPENEDQTGPSLFSLSYDASSPKRDEALCREEGGGGEMDADGDLDAEV</sequence>
<feature type="compositionally biased region" description="Basic and acidic residues" evidence="1">
    <location>
        <begin position="226"/>
        <end position="241"/>
    </location>
</feature>
<dbReference type="Proteomes" id="UP001175211">
    <property type="component" value="Unassembled WGS sequence"/>
</dbReference>
<feature type="compositionally biased region" description="Acidic residues" evidence="1">
    <location>
        <begin position="469"/>
        <end position="479"/>
    </location>
</feature>
<gene>
    <name evidence="2" type="ORF">EV420DRAFT_1641289</name>
</gene>
<dbReference type="AlphaFoldDB" id="A0AA39N820"/>
<comment type="caution">
    <text evidence="2">The sequence shown here is derived from an EMBL/GenBank/DDBJ whole genome shotgun (WGS) entry which is preliminary data.</text>
</comment>
<accession>A0AA39N820</accession>
<organism evidence="2 3">
    <name type="scientific">Armillaria tabescens</name>
    <name type="common">Ringless honey mushroom</name>
    <name type="synonym">Agaricus tabescens</name>
    <dbReference type="NCBI Taxonomy" id="1929756"/>
    <lineage>
        <taxon>Eukaryota</taxon>
        <taxon>Fungi</taxon>
        <taxon>Dikarya</taxon>
        <taxon>Basidiomycota</taxon>
        <taxon>Agaricomycotina</taxon>
        <taxon>Agaricomycetes</taxon>
        <taxon>Agaricomycetidae</taxon>
        <taxon>Agaricales</taxon>
        <taxon>Marasmiineae</taxon>
        <taxon>Physalacriaceae</taxon>
        <taxon>Desarmillaria</taxon>
    </lineage>
</organism>
<feature type="compositionally biased region" description="Polar residues" evidence="1">
    <location>
        <begin position="438"/>
        <end position="450"/>
    </location>
</feature>
<protein>
    <submittedName>
        <fullName evidence="2">Uncharacterized protein</fullName>
    </submittedName>
</protein>
<feature type="region of interest" description="Disordered" evidence="1">
    <location>
        <begin position="429"/>
        <end position="479"/>
    </location>
</feature>
<keyword evidence="3" id="KW-1185">Reference proteome</keyword>
<feature type="region of interest" description="Disordered" evidence="1">
    <location>
        <begin position="112"/>
        <end position="192"/>
    </location>
</feature>
<dbReference type="EMBL" id="JAUEPS010000012">
    <property type="protein sequence ID" value="KAK0460750.1"/>
    <property type="molecule type" value="Genomic_DNA"/>
</dbReference>
<feature type="region of interest" description="Disordered" evidence="1">
    <location>
        <begin position="218"/>
        <end position="241"/>
    </location>
</feature>
<name>A0AA39N820_ARMTA</name>
<feature type="compositionally biased region" description="Acidic residues" evidence="1">
    <location>
        <begin position="144"/>
        <end position="160"/>
    </location>
</feature>
<proteinExistence type="predicted"/>
<evidence type="ECO:0000313" key="2">
    <source>
        <dbReference type="EMBL" id="KAK0460750.1"/>
    </source>
</evidence>
<reference evidence="2" key="1">
    <citation type="submission" date="2023-06" db="EMBL/GenBank/DDBJ databases">
        <authorList>
            <consortium name="Lawrence Berkeley National Laboratory"/>
            <person name="Ahrendt S."/>
            <person name="Sahu N."/>
            <person name="Indic B."/>
            <person name="Wong-Bajracharya J."/>
            <person name="Merenyi Z."/>
            <person name="Ke H.-M."/>
            <person name="Monk M."/>
            <person name="Kocsube S."/>
            <person name="Drula E."/>
            <person name="Lipzen A."/>
            <person name="Balint B."/>
            <person name="Henrissat B."/>
            <person name="Andreopoulos B."/>
            <person name="Martin F.M."/>
            <person name="Harder C.B."/>
            <person name="Rigling D."/>
            <person name="Ford K.L."/>
            <person name="Foster G.D."/>
            <person name="Pangilinan J."/>
            <person name="Papanicolaou A."/>
            <person name="Barry K."/>
            <person name="LaButti K."/>
            <person name="Viragh M."/>
            <person name="Koriabine M."/>
            <person name="Yan M."/>
            <person name="Riley R."/>
            <person name="Champramary S."/>
            <person name="Plett K.L."/>
            <person name="Tsai I.J."/>
            <person name="Slot J."/>
            <person name="Sipos G."/>
            <person name="Plett J."/>
            <person name="Nagy L.G."/>
            <person name="Grigoriev I.V."/>
        </authorList>
    </citation>
    <scope>NUCLEOTIDE SEQUENCE</scope>
    <source>
        <strain evidence="2">CCBAS 213</strain>
    </source>
</reference>
<evidence type="ECO:0000313" key="3">
    <source>
        <dbReference type="Proteomes" id="UP001175211"/>
    </source>
</evidence>
<evidence type="ECO:0000256" key="1">
    <source>
        <dbReference type="SAM" id="MobiDB-lite"/>
    </source>
</evidence>
<dbReference type="GeneID" id="85360764"/>
<feature type="compositionally biased region" description="Basic and acidic residues" evidence="1">
    <location>
        <begin position="452"/>
        <end position="464"/>
    </location>
</feature>